<dbReference type="RefSeq" id="XP_015271039.1">
    <property type="nucleotide sequence ID" value="XM_015415553.1"/>
</dbReference>
<proteinExistence type="inferred from homology"/>
<comment type="similarity">
    <text evidence="1">Belongs to the histone H2B family.</text>
</comment>
<dbReference type="GeneID" id="107114116"/>
<dbReference type="PRINTS" id="PR00621">
    <property type="entry name" value="HISTONEH2B"/>
</dbReference>
<dbReference type="Gene3D" id="1.10.20.10">
    <property type="entry name" value="Histone, subunit A"/>
    <property type="match status" value="1"/>
</dbReference>
<name>A0ABM1KBF2_GEKJA</name>
<evidence type="ECO:0000256" key="1">
    <source>
        <dbReference type="ARBA" id="ARBA00006846"/>
    </source>
</evidence>
<reference evidence="3" key="1">
    <citation type="submission" date="2025-08" db="UniProtKB">
        <authorList>
            <consortium name="RefSeq"/>
        </authorList>
    </citation>
    <scope>IDENTIFICATION</scope>
</reference>
<accession>A0ABM1KBF2</accession>
<dbReference type="InterPro" id="IPR009072">
    <property type="entry name" value="Histone-fold"/>
</dbReference>
<dbReference type="InterPro" id="IPR000558">
    <property type="entry name" value="Histone_H2B"/>
</dbReference>
<dbReference type="SUPFAM" id="SSF47113">
    <property type="entry name" value="Histone-fold"/>
    <property type="match status" value="1"/>
</dbReference>
<evidence type="ECO:0000313" key="3">
    <source>
        <dbReference type="RefSeq" id="XP_015271039.1"/>
    </source>
</evidence>
<organism evidence="2 3">
    <name type="scientific">Gekko japonicus</name>
    <name type="common">Schlegel's Japanese gecko</name>
    <dbReference type="NCBI Taxonomy" id="146911"/>
    <lineage>
        <taxon>Eukaryota</taxon>
        <taxon>Metazoa</taxon>
        <taxon>Chordata</taxon>
        <taxon>Craniata</taxon>
        <taxon>Vertebrata</taxon>
        <taxon>Euteleostomi</taxon>
        <taxon>Lepidosauria</taxon>
        <taxon>Squamata</taxon>
        <taxon>Bifurcata</taxon>
        <taxon>Gekkota</taxon>
        <taxon>Gekkonidae</taxon>
        <taxon>Gekkoninae</taxon>
        <taxon>Gekko</taxon>
    </lineage>
</organism>
<gene>
    <name evidence="3" type="primary">LOC107114116</name>
</gene>
<evidence type="ECO:0000313" key="2">
    <source>
        <dbReference type="Proteomes" id="UP000694871"/>
    </source>
</evidence>
<sequence length="123" mass="14680">MAANKRYLRKKKRLRVKTRRRHTGRKRTMKSMKNIKRQKRSVRIGAKMATRLRTGRMRMRMTRDAWGMLHSFVDGIYKKVSGEAERLRRKGGRPSIISSDVQSALRQVMPRKYTRRVAYSKSR</sequence>
<keyword evidence="2" id="KW-1185">Reference proteome</keyword>
<protein>
    <submittedName>
        <fullName evidence="3">Histone H2B.1-like</fullName>
    </submittedName>
</protein>
<dbReference type="Proteomes" id="UP000694871">
    <property type="component" value="Unplaced"/>
</dbReference>